<dbReference type="VEuPathDB" id="FungiDB:KRP23_4883"/>
<organism evidence="3 4">
    <name type="scientific">Phytophthora ramorum</name>
    <name type="common">Sudden oak death agent</name>
    <dbReference type="NCBI Taxonomy" id="164328"/>
    <lineage>
        <taxon>Eukaryota</taxon>
        <taxon>Sar</taxon>
        <taxon>Stramenopiles</taxon>
        <taxon>Oomycota</taxon>
        <taxon>Peronosporomycetes</taxon>
        <taxon>Peronosporales</taxon>
        <taxon>Peronosporaceae</taxon>
        <taxon>Phytophthora</taxon>
    </lineage>
</organism>
<feature type="compositionally biased region" description="Low complexity" evidence="2">
    <location>
        <begin position="16"/>
        <end position="30"/>
    </location>
</feature>
<reference evidence="3" key="2">
    <citation type="submission" date="2015-06" db="UniProtKB">
        <authorList>
            <consortium name="EnsemblProtists"/>
        </authorList>
    </citation>
    <scope>IDENTIFICATION</scope>
    <source>
        <strain evidence="3">Pr102</strain>
    </source>
</reference>
<keyword evidence="1" id="KW-0175">Coiled coil</keyword>
<dbReference type="VEuPathDB" id="FungiDB:KRP23_4889"/>
<dbReference type="AlphaFoldDB" id="H3GUX2"/>
<evidence type="ECO:0000256" key="1">
    <source>
        <dbReference type="SAM" id="Coils"/>
    </source>
</evidence>
<proteinExistence type="predicted"/>
<reference evidence="4" key="1">
    <citation type="journal article" date="2006" name="Science">
        <title>Phytophthora genome sequences uncover evolutionary origins and mechanisms of pathogenesis.</title>
        <authorList>
            <person name="Tyler B.M."/>
            <person name="Tripathy S."/>
            <person name="Zhang X."/>
            <person name="Dehal P."/>
            <person name="Jiang R.H."/>
            <person name="Aerts A."/>
            <person name="Arredondo F.D."/>
            <person name="Baxter L."/>
            <person name="Bensasson D."/>
            <person name="Beynon J.L."/>
            <person name="Chapman J."/>
            <person name="Damasceno C.M."/>
            <person name="Dorrance A.E."/>
            <person name="Dou D."/>
            <person name="Dickerman A.W."/>
            <person name="Dubchak I.L."/>
            <person name="Garbelotto M."/>
            <person name="Gijzen M."/>
            <person name="Gordon S.G."/>
            <person name="Govers F."/>
            <person name="Grunwald N.J."/>
            <person name="Huang W."/>
            <person name="Ivors K.L."/>
            <person name="Jones R.W."/>
            <person name="Kamoun S."/>
            <person name="Krampis K."/>
            <person name="Lamour K.H."/>
            <person name="Lee M.K."/>
            <person name="McDonald W.H."/>
            <person name="Medina M."/>
            <person name="Meijer H.J."/>
            <person name="Nordberg E.K."/>
            <person name="Maclean D.J."/>
            <person name="Ospina-Giraldo M.D."/>
            <person name="Morris P.F."/>
            <person name="Phuntumart V."/>
            <person name="Putnam N.H."/>
            <person name="Rash S."/>
            <person name="Rose J.K."/>
            <person name="Sakihama Y."/>
            <person name="Salamov A.A."/>
            <person name="Savidor A."/>
            <person name="Scheuring C.F."/>
            <person name="Smith B.M."/>
            <person name="Sobral B.W."/>
            <person name="Terry A."/>
            <person name="Torto-Alalibo T.A."/>
            <person name="Win J."/>
            <person name="Xu Z."/>
            <person name="Zhang H."/>
            <person name="Grigoriev I.V."/>
            <person name="Rokhsar D.S."/>
            <person name="Boore J.L."/>
        </authorList>
    </citation>
    <scope>NUCLEOTIDE SEQUENCE [LARGE SCALE GENOMIC DNA]</scope>
    <source>
        <strain evidence="4">Pr102</strain>
    </source>
</reference>
<keyword evidence="4" id="KW-1185">Reference proteome</keyword>
<feature type="compositionally biased region" description="Low complexity" evidence="2">
    <location>
        <begin position="754"/>
        <end position="776"/>
    </location>
</feature>
<dbReference type="VEuPathDB" id="FungiDB:KRP22_4801"/>
<dbReference type="EMBL" id="DS566053">
    <property type="status" value="NOT_ANNOTATED_CDS"/>
    <property type="molecule type" value="Genomic_DNA"/>
</dbReference>
<accession>H3GUX2</accession>
<sequence>MPQVSIVAYASQSNARTLTTTTRPRPNGRTWSVAGRGSRQTPAPKHRERDVFLNLDATAASLTSLHDVRLNFEALSDHLCGARTSAVVMHQVATSSKTSPHIAQALETFGWTLKIDNVLQTQKGAATANGKKLVLAMGGAGMLQSQSPGRVVVKSLDDVLHDSAFLKKKLRRCSSEVVALRVAAPDAAQRAMEACGEDGAVKILSKAVTGGNDRKRQDQAEDRGAANAMNAAWGVDMSGNAFLKEQDQHSLHTSSWKELNAGDLIGSEVEFAKWGLKTCTLDDIKMAKAPFSMPISITSNFLARKLHRLLQRALPHREVGPLSGDQVWHLLTLKLPQHPADWPPWGLHRRLDPRSFWGTSLLGSGAATTTTATSTDIATPVSRVTPDPGGGVFVSSFDGELVAGYDLRVQAEGINVNVYADRTKQAKPKTTMVTEIYYRKALAQMKNKQSLLEEKHSLLEDEHAQMKTKHAKLEEEHAELLNERNDLEGDTWLWMMQNNKLHAQLKELQAEHAKWKAECASLVKEVERKVAELEVEQERKLAEADQLAKEREQALMAKVAALESKVATLKASLKSEVASLQRTIQQKDDDFDSFRRSSKEATDKVVKDLAEAKAETMKHQRVIRTLRTARENGAKTALSTTNPVKERRFPKTVEVSAPTQQREALVVLQEEQRQRLREKSSSYSSRSTVSRPTTTSSRASTKTTASPATLRGVAKAPAQTQRPVRKQELKQPNETKRAPAKVTPRWEQYKNQRSGPSSAATSSTSSSPEISPRSAA</sequence>
<name>H3GUX2_PHYRM</name>
<dbReference type="InParanoid" id="H3GUX2"/>
<feature type="compositionally biased region" description="Basic and acidic residues" evidence="2">
    <location>
        <begin position="670"/>
        <end position="680"/>
    </location>
</feature>
<dbReference type="Proteomes" id="UP000005238">
    <property type="component" value="Unassembled WGS sequence"/>
</dbReference>
<feature type="coiled-coil region" evidence="1">
    <location>
        <begin position="442"/>
        <end position="590"/>
    </location>
</feature>
<feature type="region of interest" description="Disordered" evidence="2">
    <location>
        <begin position="15"/>
        <end position="45"/>
    </location>
</feature>
<evidence type="ECO:0000256" key="2">
    <source>
        <dbReference type="SAM" id="MobiDB-lite"/>
    </source>
</evidence>
<dbReference type="EnsemblProtists" id="Phyra81067">
    <property type="protein sequence ID" value="Phyra81067"/>
    <property type="gene ID" value="Phyra81067"/>
</dbReference>
<evidence type="ECO:0000313" key="3">
    <source>
        <dbReference type="EnsemblProtists" id="Phyra81067"/>
    </source>
</evidence>
<feature type="compositionally biased region" description="Basic and acidic residues" evidence="2">
    <location>
        <begin position="725"/>
        <end position="737"/>
    </location>
</feature>
<protein>
    <submittedName>
        <fullName evidence="3">Uncharacterized protein</fullName>
    </submittedName>
</protein>
<dbReference type="STRING" id="164328.H3GUX2"/>
<feature type="compositionally biased region" description="Low complexity" evidence="2">
    <location>
        <begin position="681"/>
        <end position="709"/>
    </location>
</feature>
<evidence type="ECO:0000313" key="4">
    <source>
        <dbReference type="Proteomes" id="UP000005238"/>
    </source>
</evidence>
<feature type="region of interest" description="Disordered" evidence="2">
    <location>
        <begin position="628"/>
        <end position="776"/>
    </location>
</feature>
<dbReference type="HOGENOM" id="CLU_312278_0_0_1"/>
<dbReference type="VEuPathDB" id="FungiDB:KRP22_4800"/>